<dbReference type="PANTHER" id="PTHR35333">
    <property type="entry name" value="BETA-LACTAMASE"/>
    <property type="match status" value="1"/>
</dbReference>
<evidence type="ECO:0000313" key="2">
    <source>
        <dbReference type="EMBL" id="GAK47221.1"/>
    </source>
</evidence>
<dbReference type="STRING" id="1291743.LOSG293_030600"/>
<dbReference type="InterPro" id="IPR000871">
    <property type="entry name" value="Beta-lactam_class-A"/>
</dbReference>
<dbReference type="PANTHER" id="PTHR35333:SF4">
    <property type="entry name" value="SLR0121 PROTEIN"/>
    <property type="match status" value="1"/>
</dbReference>
<organism evidence="2 3">
    <name type="scientific">Secundilactobacillus oryzae JCM 18671</name>
    <dbReference type="NCBI Taxonomy" id="1291743"/>
    <lineage>
        <taxon>Bacteria</taxon>
        <taxon>Bacillati</taxon>
        <taxon>Bacillota</taxon>
        <taxon>Bacilli</taxon>
        <taxon>Lactobacillales</taxon>
        <taxon>Lactobacillaceae</taxon>
        <taxon>Secundilactobacillus</taxon>
    </lineage>
</organism>
<keyword evidence="3" id="KW-1185">Reference proteome</keyword>
<dbReference type="GO" id="GO:0008800">
    <property type="term" value="F:beta-lactamase activity"/>
    <property type="evidence" value="ECO:0007669"/>
    <property type="project" value="InterPro"/>
</dbReference>
<gene>
    <name evidence="2" type="ORF">LOSG293_030600</name>
</gene>
<dbReference type="InterPro" id="IPR045155">
    <property type="entry name" value="Beta-lactam_cat"/>
</dbReference>
<reference evidence="2" key="1">
    <citation type="journal article" date="2014" name="Genome Announc.">
        <title>Draft Genome Sequence of Lactobacillus oryzae Strain SG293T.</title>
        <authorList>
            <person name="Tanizawa Y."/>
            <person name="Fujisawa T."/>
            <person name="Mochizuki T."/>
            <person name="Kaminuma E."/>
            <person name="Nakamura Y."/>
            <person name="Tohno M."/>
        </authorList>
    </citation>
    <scope>NUCLEOTIDE SEQUENCE [LARGE SCALE GENOMIC DNA]</scope>
    <source>
        <strain evidence="2">SG293</strain>
    </source>
</reference>
<sequence>MNEAELKGELTTRLSTMTNAAALVDLNGEQLIAKNADSIFPAASLIKLPILKVALEKLDLNQQLVLKTDQVVGGAGVLQNFKEGRYTVRHLLSLMIVVSDNTAANLIIDAVGMTTINDWLSTHGFSATRLNRKLMDRIALSQGRENTTSANEMMTIFELILETAPASVLDWFLNQQMRFKLPGAFDELGWPIDVYNKTGEGNGVDHDIARFAVADQLVDIIVLTQNQVDRSKTLLDLQQLGLTVANALLS</sequence>
<dbReference type="OrthoDB" id="9775096at2"/>
<evidence type="ECO:0000313" key="3">
    <source>
        <dbReference type="Proteomes" id="UP000028700"/>
    </source>
</evidence>
<dbReference type="GO" id="GO:0046677">
    <property type="term" value="P:response to antibiotic"/>
    <property type="evidence" value="ECO:0007669"/>
    <property type="project" value="InterPro"/>
</dbReference>
<dbReference type="Proteomes" id="UP000028700">
    <property type="component" value="Unassembled WGS sequence"/>
</dbReference>
<dbReference type="InterPro" id="IPR012338">
    <property type="entry name" value="Beta-lactam/transpept-like"/>
</dbReference>
<dbReference type="GO" id="GO:0030655">
    <property type="term" value="P:beta-lactam antibiotic catabolic process"/>
    <property type="evidence" value="ECO:0007669"/>
    <property type="project" value="InterPro"/>
</dbReference>
<dbReference type="AlphaFoldDB" id="A0A081BGQ3"/>
<dbReference type="SUPFAM" id="SSF56601">
    <property type="entry name" value="beta-lactamase/transpeptidase-like"/>
    <property type="match status" value="1"/>
</dbReference>
<dbReference type="Pfam" id="PF13354">
    <property type="entry name" value="Beta-lactamase2"/>
    <property type="match status" value="1"/>
</dbReference>
<proteinExistence type="predicted"/>
<dbReference type="eggNOG" id="COG2367">
    <property type="taxonomic scope" value="Bacteria"/>
</dbReference>
<name>A0A081BGQ3_9LACO</name>
<accession>A0A081BGQ3</accession>
<dbReference type="RefSeq" id="WP_034526243.1">
    <property type="nucleotide sequence ID" value="NZ_BBJM01000003.1"/>
</dbReference>
<dbReference type="EMBL" id="BBJM01000003">
    <property type="protein sequence ID" value="GAK47221.1"/>
    <property type="molecule type" value="Genomic_DNA"/>
</dbReference>
<comment type="caution">
    <text evidence="2">The sequence shown here is derived from an EMBL/GenBank/DDBJ whole genome shotgun (WGS) entry which is preliminary data.</text>
</comment>
<protein>
    <recommendedName>
        <fullName evidence="1">Beta-lactamase class A catalytic domain-containing protein</fullName>
    </recommendedName>
</protein>
<dbReference type="Gene3D" id="3.40.710.10">
    <property type="entry name" value="DD-peptidase/beta-lactamase superfamily"/>
    <property type="match status" value="1"/>
</dbReference>
<evidence type="ECO:0000259" key="1">
    <source>
        <dbReference type="Pfam" id="PF13354"/>
    </source>
</evidence>
<feature type="domain" description="Beta-lactamase class A catalytic" evidence="1">
    <location>
        <begin position="23"/>
        <end position="213"/>
    </location>
</feature>